<proteinExistence type="predicted"/>
<feature type="compositionally biased region" description="Polar residues" evidence="1">
    <location>
        <begin position="1"/>
        <end position="15"/>
    </location>
</feature>
<gene>
    <name evidence="2" type="ORF">BECKFW1821C_GA0114237_112211</name>
</gene>
<dbReference type="EMBL" id="CAADFE010000122">
    <property type="protein sequence ID" value="VFJ77404.1"/>
    <property type="molecule type" value="Genomic_DNA"/>
</dbReference>
<feature type="compositionally biased region" description="Gly residues" evidence="1">
    <location>
        <begin position="137"/>
        <end position="151"/>
    </location>
</feature>
<feature type="region of interest" description="Disordered" evidence="1">
    <location>
        <begin position="1"/>
        <end position="68"/>
    </location>
</feature>
<feature type="region of interest" description="Disordered" evidence="1">
    <location>
        <begin position="83"/>
        <end position="107"/>
    </location>
</feature>
<protein>
    <submittedName>
        <fullName evidence="2">Uncharacterized protein</fullName>
    </submittedName>
</protein>
<feature type="compositionally biased region" description="Basic residues" evidence="1">
    <location>
        <begin position="33"/>
        <end position="44"/>
    </location>
</feature>
<organism evidence="2">
    <name type="scientific">Candidatus Kentrum sp. FW</name>
    <dbReference type="NCBI Taxonomy" id="2126338"/>
    <lineage>
        <taxon>Bacteria</taxon>
        <taxon>Pseudomonadati</taxon>
        <taxon>Pseudomonadota</taxon>
        <taxon>Gammaproteobacteria</taxon>
        <taxon>Candidatus Kentrum</taxon>
    </lineage>
</organism>
<evidence type="ECO:0000256" key="1">
    <source>
        <dbReference type="SAM" id="MobiDB-lite"/>
    </source>
</evidence>
<accession>A0A450U2R8</accession>
<dbReference type="AlphaFoldDB" id="A0A450U2R8"/>
<evidence type="ECO:0000313" key="2">
    <source>
        <dbReference type="EMBL" id="VFJ77404.1"/>
    </source>
</evidence>
<feature type="compositionally biased region" description="Low complexity" evidence="1">
    <location>
        <begin position="96"/>
        <end position="107"/>
    </location>
</feature>
<feature type="region of interest" description="Disordered" evidence="1">
    <location>
        <begin position="125"/>
        <end position="153"/>
    </location>
</feature>
<name>A0A450U2R8_9GAMM</name>
<sequence length="164" mass="17545">MNGKSANMTPSSITPNRHGECLTTPSRKEWKRGNGKAPGKKPGRSRGCSSAKDYPPGRSPRQWAYPSPSKNVLGFLVPTLARGNGVSRGHRRLLGSPSSEASSAYSNATTFQRIGQKTIGQFRFEPGGFGRHQQSGVGDGQEFGDPGGIEGKSGRHLSMVYLTL</sequence>
<reference evidence="2" key="1">
    <citation type="submission" date="2019-02" db="EMBL/GenBank/DDBJ databases">
        <authorList>
            <person name="Gruber-Vodicka R. H."/>
            <person name="Seah K. B. B."/>
        </authorList>
    </citation>
    <scope>NUCLEOTIDE SEQUENCE</scope>
    <source>
        <strain evidence="2">BECK_BZ131</strain>
    </source>
</reference>